<reference evidence="5 6" key="1">
    <citation type="submission" date="2017-12" db="EMBL/GenBank/DDBJ databases">
        <title>Comparative genomics yields insights into virulence evolution of Verticillium dahliae.</title>
        <authorList>
            <person name="Fan R."/>
            <person name="Armitage A.D."/>
            <person name="Cascant-Lopez E."/>
            <person name="Sobczyk M."/>
            <person name="Cockerton H.M."/>
            <person name="Harrison R.J."/>
        </authorList>
    </citation>
    <scope>NUCLEOTIDE SEQUENCE [LARGE SCALE GENOMIC DNA]</scope>
    <source>
        <strain evidence="5 6">12008</strain>
    </source>
</reference>
<name>A0AA45AH21_VERDA</name>
<accession>A0AA45AH21</accession>
<evidence type="ECO:0000313" key="5">
    <source>
        <dbReference type="EMBL" id="PNH26389.1"/>
    </source>
</evidence>
<dbReference type="Gene3D" id="3.60.10.10">
    <property type="entry name" value="Endonuclease/exonuclease/phosphatase"/>
    <property type="match status" value="1"/>
</dbReference>
<dbReference type="GO" id="GO:0005739">
    <property type="term" value="C:mitochondrion"/>
    <property type="evidence" value="ECO:0007669"/>
    <property type="project" value="UniProtKB-SubCell"/>
</dbReference>
<evidence type="ECO:0000256" key="2">
    <source>
        <dbReference type="ARBA" id="ARBA00023128"/>
    </source>
</evidence>
<evidence type="ECO:0000256" key="3">
    <source>
        <dbReference type="SAM" id="MobiDB-lite"/>
    </source>
</evidence>
<dbReference type="Pfam" id="PF14529">
    <property type="entry name" value="Exo_endo_phos_2"/>
    <property type="match status" value="1"/>
</dbReference>
<evidence type="ECO:0000256" key="1">
    <source>
        <dbReference type="ARBA" id="ARBA00004173"/>
    </source>
</evidence>
<keyword evidence="2" id="KW-0496">Mitochondrion</keyword>
<dbReference type="PROSITE" id="PS50878">
    <property type="entry name" value="RT_POL"/>
    <property type="match status" value="1"/>
</dbReference>
<dbReference type="InterPro" id="IPR043502">
    <property type="entry name" value="DNA/RNA_pol_sf"/>
</dbReference>
<feature type="domain" description="Reverse transcriptase" evidence="4">
    <location>
        <begin position="302"/>
        <end position="563"/>
    </location>
</feature>
<dbReference type="GO" id="GO:0003824">
    <property type="term" value="F:catalytic activity"/>
    <property type="evidence" value="ECO:0007669"/>
    <property type="project" value="InterPro"/>
</dbReference>
<dbReference type="InterPro" id="IPR005135">
    <property type="entry name" value="Endo/exonuclease/phosphatase"/>
</dbReference>
<dbReference type="PANTHER" id="PTHR33481:SF1">
    <property type="entry name" value="ENDONUCLEASE_EXONUCLEASE_PHOSPHATASE DOMAIN-CONTAINING PROTEIN-RELATED"/>
    <property type="match status" value="1"/>
</dbReference>
<evidence type="ECO:0000313" key="6">
    <source>
        <dbReference type="Proteomes" id="UP000236305"/>
    </source>
</evidence>
<evidence type="ECO:0000259" key="4">
    <source>
        <dbReference type="PROSITE" id="PS50878"/>
    </source>
</evidence>
<proteinExistence type="predicted"/>
<dbReference type="CDD" id="cd01650">
    <property type="entry name" value="RT_nLTR_like"/>
    <property type="match status" value="1"/>
</dbReference>
<gene>
    <name evidence="5" type="ORF">BJF96_g10311</name>
</gene>
<dbReference type="SUPFAM" id="SSF56672">
    <property type="entry name" value="DNA/RNA polymerases"/>
    <property type="match status" value="1"/>
</dbReference>
<comment type="caution">
    <text evidence="5">The sequence shown here is derived from an EMBL/GenBank/DDBJ whole genome shotgun (WGS) entry which is preliminary data.</text>
</comment>
<sequence>MLPRGTKTWQGGDHESTIDLVLVSEDLAAAMIKCTTNGTEHGSDHRTIETIFDVSVPAPKIQDRPLYKNAPWNEINTRISTALETAPMEGTVQEKTDRLMSVVLEAVQALTPKAKPSPHAKRWWTADLTQLRHIHTHWRNRARAARRAGRNDEALENTAKGAAKQYHGAIRQQKKTHWNDFLADNDNIWKAAKYLKSGDDAAFGKVPQLVKADGTRTTNGKEQAEELLTTFFPPPPEHIEEEGERPQRESAVTMPDITMEEVERRLFATKSWKAPGEDGLPAMVWKQIWPAVKHSVLAIFRASLEEGVLPDQWRHAKIIPLKKPGKGDYTIAKAWRPISLLATLGKVLESVVAERISHAVETHGLLPTNHFGARKQRSAEQALVLLQEQIYAAWRNRWVVSLVSFDVKGAYNGVCKERLIQRMRARGLPEDLLRWVEAFCSDRTATIQVNGQASEVRTLPQAGLPQGSPLSPILFLFFNADLVQQKINCYGGAIAFVDDFTAWVAGPTTQDNRKGIEAIIEKALDWEQRSGATFEADKTAVIHFTRWAKRSDSEPFTIKGQTVKPKQHVKILGVIMDIGLRYREHIARVATKGLEAAMELKRLRGLTPATARQLFTATVAPVVDYASNVWRHRCKDRTAAAIYRVQKVGAQAIIGAAPERFTRRAIKLWTDLHALPETNPLRKLTSRIKKFRRFHRSPFFQLATSLNEIPMEDLETINPFTLPPWMERVQTVTEWNDEDATLTRVDEEATVRIAVSSSARNEVVGVGGTVKGPGTRLETFSFTHGMRTDQNPFSGELVAAAYALRFLPQLRGQTVTLLTSNKAAVLTLRNPQQQSGQETLKRRLAEWGAQEYSPLRSKIDPNTFIKLIKGYFYRYGYSDTSIVRDFKRRGIEISERTVQEYRLKHGMKRRFRDPVERQEAVQIAREFLLQDDRQSSSIRGFGRGYLYHYVRIRAGVLVGQNTLYREYQTNPEWKKRAEQRRLADWKHRKNFQVPGPNFMWSLDGYEKLKNFGFSIYACIDTYSRAIIWIYVGRGNMTALSSLKQFLRTVSYSGVRPLFTRSDHGIETPLWAGAQAILADLDQTEFRYTTEDNDQRVHRQGARLSSCHIWGPSTSNQRIESWWEKLLKGVSQRWIAFSHELIDSGLFQTNRLAHQIAVYALYGPMIHQEVADFTEMWNGLRIRPQRNREHLVAGIPMDLYNTSQVENWALQLLEQNYLEPINNSLSGTELPGDVINSVDELMGHLGHLELE</sequence>
<dbReference type="Proteomes" id="UP000236305">
    <property type="component" value="Unassembled WGS sequence"/>
</dbReference>
<dbReference type="InterPro" id="IPR000477">
    <property type="entry name" value="RT_dom"/>
</dbReference>
<dbReference type="PANTHER" id="PTHR33481">
    <property type="entry name" value="REVERSE TRANSCRIPTASE"/>
    <property type="match status" value="1"/>
</dbReference>
<dbReference type="Pfam" id="PF24764">
    <property type="entry name" value="rva_4"/>
    <property type="match status" value="2"/>
</dbReference>
<dbReference type="EMBL" id="MPSH01000068">
    <property type="protein sequence ID" value="PNH26389.1"/>
    <property type="molecule type" value="Genomic_DNA"/>
</dbReference>
<dbReference type="AlphaFoldDB" id="A0AA45AH21"/>
<dbReference type="InterPro" id="IPR058913">
    <property type="entry name" value="Integrase_dom_put"/>
</dbReference>
<dbReference type="InterPro" id="IPR036691">
    <property type="entry name" value="Endo/exonu/phosph_ase_sf"/>
</dbReference>
<organism evidence="5 6">
    <name type="scientific">Verticillium dahliae</name>
    <name type="common">Verticillium wilt</name>
    <dbReference type="NCBI Taxonomy" id="27337"/>
    <lineage>
        <taxon>Eukaryota</taxon>
        <taxon>Fungi</taxon>
        <taxon>Dikarya</taxon>
        <taxon>Ascomycota</taxon>
        <taxon>Pezizomycotina</taxon>
        <taxon>Sordariomycetes</taxon>
        <taxon>Hypocreomycetidae</taxon>
        <taxon>Glomerellales</taxon>
        <taxon>Plectosphaerellaceae</taxon>
        <taxon>Verticillium</taxon>
    </lineage>
</organism>
<dbReference type="SUPFAM" id="SSF56219">
    <property type="entry name" value="DNase I-like"/>
    <property type="match status" value="1"/>
</dbReference>
<dbReference type="Pfam" id="PF00078">
    <property type="entry name" value="RVT_1"/>
    <property type="match status" value="1"/>
</dbReference>
<comment type="subcellular location">
    <subcellularLocation>
        <location evidence="1">Mitochondrion</location>
    </subcellularLocation>
</comment>
<protein>
    <recommendedName>
        <fullName evidence="4">Reverse transcriptase domain-containing protein</fullName>
    </recommendedName>
</protein>
<feature type="region of interest" description="Disordered" evidence="3">
    <location>
        <begin position="231"/>
        <end position="250"/>
    </location>
</feature>